<dbReference type="Pfam" id="PF02129">
    <property type="entry name" value="Peptidase_S15"/>
    <property type="match status" value="1"/>
</dbReference>
<evidence type="ECO:0000313" key="16">
    <source>
        <dbReference type="Proteomes" id="UP000032279"/>
    </source>
</evidence>
<comment type="function">
    <text evidence="2">Removes N-terminal dipeptides sequentially from polypeptides having unsubstituted N-termini provided that the penultimate residue is proline.</text>
</comment>
<evidence type="ECO:0000256" key="5">
    <source>
        <dbReference type="ARBA" id="ARBA00012463"/>
    </source>
</evidence>
<dbReference type="InterPro" id="IPR013736">
    <property type="entry name" value="Xaa-Pro_dipept_C"/>
</dbReference>
<evidence type="ECO:0000256" key="10">
    <source>
        <dbReference type="ARBA" id="ARBA00022825"/>
    </source>
</evidence>
<evidence type="ECO:0000256" key="8">
    <source>
        <dbReference type="ARBA" id="ARBA00022670"/>
    </source>
</evidence>
<dbReference type="SUPFAM" id="SSF49785">
    <property type="entry name" value="Galactose-binding domain-like"/>
    <property type="match status" value="1"/>
</dbReference>
<dbReference type="InterPro" id="IPR008979">
    <property type="entry name" value="Galactose-bd-like_sf"/>
</dbReference>
<dbReference type="GO" id="GO:0008236">
    <property type="term" value="F:serine-type peptidase activity"/>
    <property type="evidence" value="ECO:0007669"/>
    <property type="project" value="UniProtKB-KW"/>
</dbReference>
<feature type="domain" description="Xaa-Pro dipeptidyl-peptidase C-terminal" evidence="13">
    <location>
        <begin position="536"/>
        <end position="793"/>
    </location>
</feature>
<keyword evidence="16" id="KW-1185">Reference proteome</keyword>
<dbReference type="InterPro" id="IPR029058">
    <property type="entry name" value="AB_hydrolase_fold"/>
</dbReference>
<dbReference type="RefSeq" id="WP_044010154.1">
    <property type="nucleotide sequence ID" value="NZ_AWTT01000006.1"/>
</dbReference>
<gene>
    <name evidence="15" type="primary">pepX</name>
    <name evidence="15" type="ORF">WDC_0427</name>
</gene>
<comment type="catalytic activity">
    <reaction evidence="1">
        <text>Hydrolyzes Xaa-Pro-|- bonds to release unblocked, N-terminal dipeptides from substrates including Ala-Pro-|-p-nitroanilide and (sequentially) Tyr-Pro-|-Phe-Pro-|-Gly-Pro-|-Ile.</text>
        <dbReference type="EC" id="3.4.14.11"/>
    </reaction>
</comment>
<dbReference type="Gene3D" id="1.10.246.70">
    <property type="match status" value="1"/>
</dbReference>
<protein>
    <recommendedName>
        <fullName evidence="6">Xaa-Pro dipeptidyl-peptidase</fullName>
        <ecNumber evidence="5">3.4.14.11</ecNumber>
    </recommendedName>
    <alternativeName>
        <fullName evidence="12">X-Pro dipeptidyl-peptidase</fullName>
    </alternativeName>
    <alternativeName>
        <fullName evidence="11">X-prolyl-dipeptidyl aminopeptidase</fullName>
    </alternativeName>
</protein>
<evidence type="ECO:0000259" key="13">
    <source>
        <dbReference type="SMART" id="SM00939"/>
    </source>
</evidence>
<evidence type="ECO:0000259" key="14">
    <source>
        <dbReference type="SMART" id="SM00940"/>
    </source>
</evidence>
<keyword evidence="9 15" id="KW-0378">Hydrolase</keyword>
<organism evidence="15 16">
    <name type="scientific">Paucilactobacillus wasatchensis</name>
    <dbReference type="NCBI Taxonomy" id="1335616"/>
    <lineage>
        <taxon>Bacteria</taxon>
        <taxon>Bacillati</taxon>
        <taxon>Bacillota</taxon>
        <taxon>Bacilli</taxon>
        <taxon>Lactobacillales</taxon>
        <taxon>Lactobacillaceae</taxon>
        <taxon>Paucilactobacillus</taxon>
    </lineage>
</organism>
<dbReference type="GO" id="GO:0008239">
    <property type="term" value="F:dipeptidyl-peptidase activity"/>
    <property type="evidence" value="ECO:0007669"/>
    <property type="project" value="UniProtKB-EC"/>
</dbReference>
<evidence type="ECO:0000256" key="3">
    <source>
        <dbReference type="ARBA" id="ARBA00010819"/>
    </source>
</evidence>
<dbReference type="InterPro" id="IPR000383">
    <property type="entry name" value="Xaa-Pro-like_dom"/>
</dbReference>
<evidence type="ECO:0000256" key="9">
    <source>
        <dbReference type="ARBA" id="ARBA00022801"/>
    </source>
</evidence>
<dbReference type="InterPro" id="IPR036313">
    <property type="entry name" value="PepX_N_dom_sf"/>
</dbReference>
<dbReference type="EMBL" id="AWTT01000006">
    <property type="protein sequence ID" value="KIS03975.1"/>
    <property type="molecule type" value="Genomic_DNA"/>
</dbReference>
<dbReference type="SMART" id="SM00939">
    <property type="entry name" value="PepX_C"/>
    <property type="match status" value="1"/>
</dbReference>
<name>A0A0D1A825_9LACO</name>
<accession>A0A0D1A825</accession>
<dbReference type="Pfam" id="PF08530">
    <property type="entry name" value="PepX_C"/>
    <property type="match status" value="1"/>
</dbReference>
<sequence>MKNNQFSITPTTHQQKIAELTRIGFLPSEFHFANSKELWQHFLQLSYPESGNPANVSQFLAGLLATQDTAVPDFLESYEPLTTEIFYVVALQLLQFEPELDFKPNDIIQSMKKIQLPFLMPTKWDQTTIIDAWYLLLCTHTKNGQTLLDNLTGRGFLTPLYDLPAAQKPIFFNGKSIAIFDPTKLIHEVVYVESSLDTDRDQQADLLKVEILRPGDTNGHLKVPAVYTASPYNQGTNNAWGDQLTHNVNVPLAHKSATTFQTNTTPFTAPTKTITTTATTKQATETFSREASYTLNDYLAVRGFAIAYAAGIGTKNSGGMQTCGSPEQTKATVAVTEWLTGKRKAFTNPTDGTQIKAWWCNGNVAMTGRSYLGTLATAAATTGIAGLKTIISEAAISSWYDYYRENGLVMAPGGFQGEDADVLAAETFSRKLTAADYHSIKPVFHQYLHEMQVAMDRQTGSYNDFWRARNYRLNLANVTADVLLVHGLNDWNVKLNQAKEVWDHLPNTISKKIILHQGHHIYINAFRSFDFSDIVNLWLTNKLWEVANQADEILPAVIAQDNINLETWHPFDNWEESGQQQTWFLHDKSLINAPQKNAQLQTFNDQQPNQTFTDFCRQPAQWQSTMALTSNQFSLCFKTGTTKDELLLRGTPMLQIRVASSTDHGLISAQLVDYGMTKRFNEAPSILQRNGIQLGFNWREDDLREFKLATRATPYKIISYGHINLQNRHNAQQTDNLVANQFVDAQFDLQPIFHHLAIGHQLGLLIFATDFGMTQRGNEPITYQVDLSGSQLLIPTVQRS</sequence>
<dbReference type="GO" id="GO:0006508">
    <property type="term" value="P:proteolysis"/>
    <property type="evidence" value="ECO:0007669"/>
    <property type="project" value="UniProtKB-KW"/>
</dbReference>
<dbReference type="SMART" id="SM00940">
    <property type="entry name" value="PepX_N"/>
    <property type="match status" value="1"/>
</dbReference>
<dbReference type="Pfam" id="PF09168">
    <property type="entry name" value="PepX_N"/>
    <property type="match status" value="1"/>
</dbReference>
<keyword evidence="10" id="KW-0720">Serine protease</keyword>
<evidence type="ECO:0000256" key="4">
    <source>
        <dbReference type="ARBA" id="ARBA00011738"/>
    </source>
</evidence>
<evidence type="ECO:0000256" key="2">
    <source>
        <dbReference type="ARBA" id="ARBA00003997"/>
    </source>
</evidence>
<comment type="similarity">
    <text evidence="3">Belongs to the peptidase S15 family.</text>
</comment>
<reference evidence="15 16" key="1">
    <citation type="submission" date="2013-08" db="EMBL/GenBank/DDBJ databases">
        <title>Lactobacillus wasatchii sp. WDC04, a late gas producing bacteria isolated from aged chedder cheese.</title>
        <authorList>
            <person name="Oberg C.J."/>
            <person name="Culumber M."/>
            <person name="McMahon D.J."/>
            <person name="Broadbent J.R."/>
            <person name="Oberg T.S."/>
            <person name="Ortaki F."/>
        </authorList>
    </citation>
    <scope>NUCLEOTIDE SEQUENCE [LARGE SCALE GENOMIC DNA]</scope>
    <source>
        <strain evidence="15 16">WDC04</strain>
    </source>
</reference>
<dbReference type="SUPFAM" id="SSF53474">
    <property type="entry name" value="alpha/beta-Hydrolases"/>
    <property type="match status" value="1"/>
</dbReference>
<comment type="caution">
    <text evidence="15">The sequence shown here is derived from an EMBL/GenBank/DDBJ whole genome shotgun (WGS) entry which is preliminary data.</text>
</comment>
<dbReference type="PATRIC" id="fig|1335616.4.peg.428"/>
<proteinExistence type="inferred from homology"/>
<feature type="domain" description="X-Prolyl dipeptidyl aminopeptidase PepX N-terminal" evidence="14">
    <location>
        <begin position="1"/>
        <end position="156"/>
    </location>
</feature>
<dbReference type="EC" id="3.4.14.11" evidence="5"/>
<evidence type="ECO:0000256" key="6">
    <source>
        <dbReference type="ARBA" id="ARBA00014682"/>
    </source>
</evidence>
<keyword evidence="7" id="KW-0031">Aminopeptidase</keyword>
<dbReference type="OrthoDB" id="319764at2"/>
<dbReference type="PRINTS" id="PR00923">
    <property type="entry name" value="LACTOPTASE"/>
</dbReference>
<dbReference type="Gene3D" id="2.60.120.260">
    <property type="entry name" value="Galactose-binding domain-like"/>
    <property type="match status" value="1"/>
</dbReference>
<comment type="subunit">
    <text evidence="4">Homodimer.</text>
</comment>
<dbReference type="Proteomes" id="UP000032279">
    <property type="component" value="Unassembled WGS sequence"/>
</dbReference>
<evidence type="ECO:0000256" key="7">
    <source>
        <dbReference type="ARBA" id="ARBA00022438"/>
    </source>
</evidence>
<dbReference type="STRING" id="1335616.WDC_0427"/>
<dbReference type="InterPro" id="IPR015251">
    <property type="entry name" value="PepX_N_dom"/>
</dbReference>
<dbReference type="SUPFAM" id="SSF81761">
    <property type="entry name" value="X-Prolyl dipeptidyl aminopeptidase PepX, N-terminal domain"/>
    <property type="match status" value="1"/>
</dbReference>
<dbReference type="AlphaFoldDB" id="A0A0D1A825"/>
<dbReference type="NCBIfam" id="NF003781">
    <property type="entry name" value="PRK05371.1-2"/>
    <property type="match status" value="1"/>
</dbReference>
<evidence type="ECO:0000313" key="15">
    <source>
        <dbReference type="EMBL" id="KIS03975.1"/>
    </source>
</evidence>
<evidence type="ECO:0000256" key="1">
    <source>
        <dbReference type="ARBA" id="ARBA00000123"/>
    </source>
</evidence>
<dbReference type="Gene3D" id="3.40.50.1820">
    <property type="entry name" value="alpha/beta hydrolase"/>
    <property type="match status" value="1"/>
</dbReference>
<dbReference type="InterPro" id="IPR008252">
    <property type="entry name" value="Pept_S15_Xpro"/>
</dbReference>
<dbReference type="GO" id="GO:0004177">
    <property type="term" value="F:aminopeptidase activity"/>
    <property type="evidence" value="ECO:0007669"/>
    <property type="project" value="UniProtKB-KW"/>
</dbReference>
<evidence type="ECO:0000256" key="12">
    <source>
        <dbReference type="ARBA" id="ARBA00031951"/>
    </source>
</evidence>
<evidence type="ECO:0000256" key="11">
    <source>
        <dbReference type="ARBA" id="ARBA00030045"/>
    </source>
</evidence>
<keyword evidence="8" id="KW-0645">Protease</keyword>